<dbReference type="InterPro" id="IPR002867">
    <property type="entry name" value="IBR_dom"/>
</dbReference>
<dbReference type="Gene3D" id="3.30.40.10">
    <property type="entry name" value="Zinc/RING finger domain, C3HC4 (zinc finger)"/>
    <property type="match status" value="1"/>
</dbReference>
<comment type="pathway">
    <text evidence="4">Protein modification; protein ubiquitination.</text>
</comment>
<reference evidence="17" key="2">
    <citation type="journal article" date="2023" name="Plants (Basel)">
        <title>Annotation of the Turnera subulata (Passifloraceae) Draft Genome Reveals the S-Locus Evolved after the Divergence of Turneroideae from Passifloroideae in a Stepwise Manner.</title>
        <authorList>
            <person name="Henning P.M."/>
            <person name="Roalson E.H."/>
            <person name="Mir W."/>
            <person name="McCubbin A.G."/>
            <person name="Shore J.S."/>
        </authorList>
    </citation>
    <scope>NUCLEOTIDE SEQUENCE</scope>
    <source>
        <strain evidence="17">F60SS</strain>
    </source>
</reference>
<keyword evidence="14" id="KW-1133">Transmembrane helix</keyword>
<dbReference type="EC" id="2.3.2.31" evidence="6"/>
<reference evidence="17" key="1">
    <citation type="submission" date="2022-02" db="EMBL/GenBank/DDBJ databases">
        <authorList>
            <person name="Henning P.M."/>
            <person name="McCubbin A.G."/>
            <person name="Shore J.S."/>
        </authorList>
    </citation>
    <scope>NUCLEOTIDE SEQUENCE</scope>
    <source>
        <strain evidence="17">F60SS</strain>
        <tissue evidence="17">Leaves</tissue>
    </source>
</reference>
<dbReference type="PROSITE" id="PS51873">
    <property type="entry name" value="TRIAD"/>
    <property type="match status" value="1"/>
</dbReference>
<evidence type="ECO:0000259" key="15">
    <source>
        <dbReference type="PROSITE" id="PS50089"/>
    </source>
</evidence>
<evidence type="ECO:0000256" key="12">
    <source>
        <dbReference type="ARBA" id="ARBA00022833"/>
    </source>
</evidence>
<dbReference type="GO" id="GO:0008270">
    <property type="term" value="F:zinc ion binding"/>
    <property type="evidence" value="ECO:0007669"/>
    <property type="project" value="UniProtKB-KW"/>
</dbReference>
<dbReference type="AlphaFoldDB" id="A0A9Q0FVI4"/>
<comment type="similarity">
    <text evidence="5">Belongs to the RBR family. Ariadne subfamily.</text>
</comment>
<dbReference type="SUPFAM" id="SSF57850">
    <property type="entry name" value="RING/U-box"/>
    <property type="match status" value="2"/>
</dbReference>
<keyword evidence="10 13" id="KW-0863">Zinc-finger</keyword>
<evidence type="ECO:0000256" key="6">
    <source>
        <dbReference type="ARBA" id="ARBA00012251"/>
    </source>
</evidence>
<keyword evidence="11" id="KW-0833">Ubl conjugation pathway</keyword>
<dbReference type="Pfam" id="PF01485">
    <property type="entry name" value="IBR"/>
    <property type="match status" value="2"/>
</dbReference>
<feature type="transmembrane region" description="Helical" evidence="14">
    <location>
        <begin position="238"/>
        <end position="256"/>
    </location>
</feature>
<feature type="domain" description="RING-type" evidence="16">
    <location>
        <begin position="17"/>
        <end position="237"/>
    </location>
</feature>
<protein>
    <recommendedName>
        <fullName evidence="6">RBR-type E3 ubiquitin transferase</fullName>
        <ecNumber evidence="6">2.3.2.31</ecNumber>
    </recommendedName>
</protein>
<dbReference type="SMART" id="SM00647">
    <property type="entry name" value="IBR"/>
    <property type="match status" value="2"/>
</dbReference>
<keyword evidence="8" id="KW-0479">Metal-binding</keyword>
<keyword evidence="18" id="KW-1185">Reference proteome</keyword>
<dbReference type="GO" id="GO:0061630">
    <property type="term" value="F:ubiquitin protein ligase activity"/>
    <property type="evidence" value="ECO:0007669"/>
    <property type="project" value="UniProtKB-EC"/>
</dbReference>
<comment type="cofactor">
    <cofactor evidence="2">
        <name>Zn(2+)</name>
        <dbReference type="ChEBI" id="CHEBI:29105"/>
    </cofactor>
</comment>
<evidence type="ECO:0000313" key="18">
    <source>
        <dbReference type="Proteomes" id="UP001141552"/>
    </source>
</evidence>
<keyword evidence="14" id="KW-0812">Transmembrane</keyword>
<keyword evidence="14" id="KW-0472">Membrane</keyword>
<dbReference type="InterPro" id="IPR044066">
    <property type="entry name" value="TRIAD_supradom"/>
</dbReference>
<comment type="catalytic activity">
    <reaction evidence="1">
        <text>[E2 ubiquitin-conjugating enzyme]-S-ubiquitinyl-L-cysteine + [acceptor protein]-L-lysine = [E2 ubiquitin-conjugating enzyme]-L-cysteine + [acceptor protein]-N(6)-ubiquitinyl-L-lysine.</text>
        <dbReference type="EC" id="2.3.2.31"/>
    </reaction>
</comment>
<evidence type="ECO:0000256" key="5">
    <source>
        <dbReference type="ARBA" id="ARBA00005884"/>
    </source>
</evidence>
<evidence type="ECO:0000256" key="14">
    <source>
        <dbReference type="SAM" id="Phobius"/>
    </source>
</evidence>
<sequence>MKQIRDLKVHYNKMYLEQFTCQICFESLPLEWKFKNADLCTHPFCLSCISMHIKLYLRSFAGTGTIRCPEIECEHALDPFSCRLLVTREEFVKWCDLMCQSARSGIDSCYCPFPNCSALVLNECSDKLKKTNCPNCNRNFCFQCGVPWHAGYGCSESGNLKDRNDILVGELIERKRWTRCYRCGHSVELAGGCRNVKCICGVRFCYDCGGRAHLLGDCRSRNGDASDENYFFSDPYDVAAIVVLLLIFLAVLVPILKCTFT</sequence>
<dbReference type="EMBL" id="JAKUCV010003506">
    <property type="protein sequence ID" value="KAJ4838623.1"/>
    <property type="molecule type" value="Genomic_DNA"/>
</dbReference>
<organism evidence="17 18">
    <name type="scientific">Turnera subulata</name>
    <dbReference type="NCBI Taxonomy" id="218843"/>
    <lineage>
        <taxon>Eukaryota</taxon>
        <taxon>Viridiplantae</taxon>
        <taxon>Streptophyta</taxon>
        <taxon>Embryophyta</taxon>
        <taxon>Tracheophyta</taxon>
        <taxon>Spermatophyta</taxon>
        <taxon>Magnoliopsida</taxon>
        <taxon>eudicotyledons</taxon>
        <taxon>Gunneridae</taxon>
        <taxon>Pentapetalae</taxon>
        <taxon>rosids</taxon>
        <taxon>fabids</taxon>
        <taxon>Malpighiales</taxon>
        <taxon>Passifloraceae</taxon>
        <taxon>Turnera</taxon>
    </lineage>
</organism>
<gene>
    <name evidence="17" type="ORF">Tsubulata_041366</name>
</gene>
<feature type="domain" description="RING-type" evidence="15">
    <location>
        <begin position="21"/>
        <end position="69"/>
    </location>
</feature>
<dbReference type="PROSITE" id="PS50089">
    <property type="entry name" value="ZF_RING_2"/>
    <property type="match status" value="1"/>
</dbReference>
<comment type="function">
    <text evidence="3">Might act as an E3 ubiquitin-protein ligase, or as part of E3 complex, which accepts ubiquitin from specific E2 ubiquitin-conjugating enzymes and then transfers it to substrates.</text>
</comment>
<keyword evidence="12" id="KW-0862">Zinc</keyword>
<evidence type="ECO:0000256" key="4">
    <source>
        <dbReference type="ARBA" id="ARBA00004906"/>
    </source>
</evidence>
<evidence type="ECO:0000256" key="10">
    <source>
        <dbReference type="ARBA" id="ARBA00022771"/>
    </source>
</evidence>
<evidence type="ECO:0000259" key="16">
    <source>
        <dbReference type="PROSITE" id="PS51873"/>
    </source>
</evidence>
<name>A0A9Q0FVI4_9ROSI</name>
<evidence type="ECO:0000256" key="8">
    <source>
        <dbReference type="ARBA" id="ARBA00022723"/>
    </source>
</evidence>
<evidence type="ECO:0000256" key="9">
    <source>
        <dbReference type="ARBA" id="ARBA00022737"/>
    </source>
</evidence>
<dbReference type="Proteomes" id="UP001141552">
    <property type="component" value="Unassembled WGS sequence"/>
</dbReference>
<dbReference type="OrthoDB" id="10009520at2759"/>
<dbReference type="Gene3D" id="1.20.120.1750">
    <property type="match status" value="1"/>
</dbReference>
<dbReference type="InterPro" id="IPR013083">
    <property type="entry name" value="Znf_RING/FYVE/PHD"/>
</dbReference>
<accession>A0A9Q0FVI4</accession>
<dbReference type="GO" id="GO:0016567">
    <property type="term" value="P:protein ubiquitination"/>
    <property type="evidence" value="ECO:0007669"/>
    <property type="project" value="InterPro"/>
</dbReference>
<evidence type="ECO:0000256" key="11">
    <source>
        <dbReference type="ARBA" id="ARBA00022786"/>
    </source>
</evidence>
<dbReference type="InterPro" id="IPR017907">
    <property type="entry name" value="Znf_RING_CS"/>
</dbReference>
<dbReference type="InterPro" id="IPR031127">
    <property type="entry name" value="E3_UB_ligase_RBR"/>
</dbReference>
<evidence type="ECO:0000256" key="2">
    <source>
        <dbReference type="ARBA" id="ARBA00001947"/>
    </source>
</evidence>
<comment type="caution">
    <text evidence="17">The sequence shown here is derived from an EMBL/GenBank/DDBJ whole genome shotgun (WGS) entry which is preliminary data.</text>
</comment>
<evidence type="ECO:0000256" key="7">
    <source>
        <dbReference type="ARBA" id="ARBA00022679"/>
    </source>
</evidence>
<evidence type="ECO:0000256" key="1">
    <source>
        <dbReference type="ARBA" id="ARBA00001798"/>
    </source>
</evidence>
<proteinExistence type="inferred from homology"/>
<evidence type="ECO:0000313" key="17">
    <source>
        <dbReference type="EMBL" id="KAJ4838623.1"/>
    </source>
</evidence>
<evidence type="ECO:0000256" key="13">
    <source>
        <dbReference type="PROSITE-ProRule" id="PRU00175"/>
    </source>
</evidence>
<dbReference type="PANTHER" id="PTHR11685">
    <property type="entry name" value="RBR FAMILY RING FINGER AND IBR DOMAIN-CONTAINING"/>
    <property type="match status" value="1"/>
</dbReference>
<dbReference type="InterPro" id="IPR001841">
    <property type="entry name" value="Znf_RING"/>
</dbReference>
<evidence type="ECO:0000256" key="3">
    <source>
        <dbReference type="ARBA" id="ARBA00003976"/>
    </source>
</evidence>
<keyword evidence="9" id="KW-0677">Repeat</keyword>
<dbReference type="PROSITE" id="PS00518">
    <property type="entry name" value="ZF_RING_1"/>
    <property type="match status" value="1"/>
</dbReference>
<keyword evidence="7" id="KW-0808">Transferase</keyword>